<evidence type="ECO:0000313" key="3">
    <source>
        <dbReference type="Proteomes" id="UP000799439"/>
    </source>
</evidence>
<feature type="compositionally biased region" description="Acidic residues" evidence="1">
    <location>
        <begin position="91"/>
        <end position="102"/>
    </location>
</feature>
<dbReference type="EMBL" id="ML996081">
    <property type="protein sequence ID" value="KAF2156659.1"/>
    <property type="molecule type" value="Genomic_DNA"/>
</dbReference>
<feature type="compositionally biased region" description="Basic and acidic residues" evidence="1">
    <location>
        <begin position="253"/>
        <end position="267"/>
    </location>
</feature>
<dbReference type="OrthoDB" id="4590707at2759"/>
<sequence>MVVSRPVIARGLAAARLARPLRKHVQPVLRRGYASGGSHAPPSSDIPWLAGAIAVTIPGCYLLWPEKSHGDAHHGHGEHKEEHAESHDEKPDQEESSEDAQESGENKAEQSEQSQDEKSEDSGKSDDSEKKSDDKADKKSDDKKDETSDDKEEKSDDNKSGSGKKVEGVQFKGKTSAGGEDNEIGDNRKRESDSKGAYKKRIDSDYQKDLGEGDHKTEEGSPSGKSATGPSGDPGAIDTKQQGISTTPTRHSTKIDEDPDKSKKGEGAPETAKSQTSVDPKRPAVSIRLR</sequence>
<reference evidence="2" key="1">
    <citation type="journal article" date="2020" name="Stud. Mycol.">
        <title>101 Dothideomycetes genomes: a test case for predicting lifestyles and emergence of pathogens.</title>
        <authorList>
            <person name="Haridas S."/>
            <person name="Albert R."/>
            <person name="Binder M."/>
            <person name="Bloem J."/>
            <person name="Labutti K."/>
            <person name="Salamov A."/>
            <person name="Andreopoulos B."/>
            <person name="Baker S."/>
            <person name="Barry K."/>
            <person name="Bills G."/>
            <person name="Bluhm B."/>
            <person name="Cannon C."/>
            <person name="Castanera R."/>
            <person name="Culley D."/>
            <person name="Daum C."/>
            <person name="Ezra D."/>
            <person name="Gonzalez J."/>
            <person name="Henrissat B."/>
            <person name="Kuo A."/>
            <person name="Liang C."/>
            <person name="Lipzen A."/>
            <person name="Lutzoni F."/>
            <person name="Magnuson J."/>
            <person name="Mondo S."/>
            <person name="Nolan M."/>
            <person name="Ohm R."/>
            <person name="Pangilinan J."/>
            <person name="Park H.-J."/>
            <person name="Ramirez L."/>
            <person name="Alfaro M."/>
            <person name="Sun H."/>
            <person name="Tritt A."/>
            <person name="Yoshinaga Y."/>
            <person name="Zwiers L.-H."/>
            <person name="Turgeon B."/>
            <person name="Goodwin S."/>
            <person name="Spatafora J."/>
            <person name="Crous P."/>
            <person name="Grigoriev I."/>
        </authorList>
    </citation>
    <scope>NUCLEOTIDE SEQUENCE</scope>
    <source>
        <strain evidence="2">CBS 260.36</strain>
    </source>
</reference>
<dbReference type="Proteomes" id="UP000799439">
    <property type="component" value="Unassembled WGS sequence"/>
</dbReference>
<organism evidence="2 3">
    <name type="scientific">Myriangium duriaei CBS 260.36</name>
    <dbReference type="NCBI Taxonomy" id="1168546"/>
    <lineage>
        <taxon>Eukaryota</taxon>
        <taxon>Fungi</taxon>
        <taxon>Dikarya</taxon>
        <taxon>Ascomycota</taxon>
        <taxon>Pezizomycotina</taxon>
        <taxon>Dothideomycetes</taxon>
        <taxon>Dothideomycetidae</taxon>
        <taxon>Myriangiales</taxon>
        <taxon>Myriangiaceae</taxon>
        <taxon>Myriangium</taxon>
    </lineage>
</organism>
<proteinExistence type="predicted"/>
<feature type="region of interest" description="Disordered" evidence="1">
    <location>
        <begin position="69"/>
        <end position="290"/>
    </location>
</feature>
<evidence type="ECO:0000313" key="2">
    <source>
        <dbReference type="EMBL" id="KAF2156659.1"/>
    </source>
</evidence>
<evidence type="ECO:0000256" key="1">
    <source>
        <dbReference type="SAM" id="MobiDB-lite"/>
    </source>
</evidence>
<feature type="compositionally biased region" description="Basic and acidic residues" evidence="1">
    <location>
        <begin position="104"/>
        <end position="167"/>
    </location>
</feature>
<dbReference type="AlphaFoldDB" id="A0A9P4MNX9"/>
<protein>
    <submittedName>
        <fullName evidence="2">Uncharacterized protein</fullName>
    </submittedName>
</protein>
<gene>
    <name evidence="2" type="ORF">K461DRAFT_289056</name>
</gene>
<name>A0A9P4MNX9_9PEZI</name>
<feature type="compositionally biased region" description="Polar residues" evidence="1">
    <location>
        <begin position="239"/>
        <end position="250"/>
    </location>
</feature>
<accession>A0A9P4MNX9</accession>
<feature type="compositionally biased region" description="Basic and acidic residues" evidence="1">
    <location>
        <begin position="185"/>
        <end position="219"/>
    </location>
</feature>
<keyword evidence="3" id="KW-1185">Reference proteome</keyword>
<comment type="caution">
    <text evidence="2">The sequence shown here is derived from an EMBL/GenBank/DDBJ whole genome shotgun (WGS) entry which is preliminary data.</text>
</comment>
<feature type="compositionally biased region" description="Basic and acidic residues" evidence="1">
    <location>
        <begin position="69"/>
        <end position="90"/>
    </location>
</feature>